<dbReference type="CDD" id="cd18548">
    <property type="entry name" value="ABC_6TM_Tm287_like"/>
    <property type="match status" value="1"/>
</dbReference>
<keyword evidence="7 9" id="KW-1133">Transmembrane helix</keyword>
<dbReference type="GO" id="GO:0015421">
    <property type="term" value="F:ABC-type oligopeptide transporter activity"/>
    <property type="evidence" value="ECO:0007669"/>
    <property type="project" value="TreeGrafter"/>
</dbReference>
<dbReference type="GO" id="GO:0016887">
    <property type="term" value="F:ATP hydrolysis activity"/>
    <property type="evidence" value="ECO:0007669"/>
    <property type="project" value="InterPro"/>
</dbReference>
<evidence type="ECO:0000256" key="4">
    <source>
        <dbReference type="ARBA" id="ARBA00022692"/>
    </source>
</evidence>
<name>A0A1M6CXF2_9CLOT</name>
<dbReference type="PANTHER" id="PTHR43394:SF1">
    <property type="entry name" value="ATP-BINDING CASSETTE SUB-FAMILY B MEMBER 10, MITOCHONDRIAL"/>
    <property type="match status" value="1"/>
</dbReference>
<dbReference type="Pfam" id="PF00664">
    <property type="entry name" value="ABC_membrane"/>
    <property type="match status" value="1"/>
</dbReference>
<dbReference type="Gene3D" id="1.20.1560.10">
    <property type="entry name" value="ABC transporter type 1, transmembrane domain"/>
    <property type="match status" value="1"/>
</dbReference>
<dbReference type="GO" id="GO:0005886">
    <property type="term" value="C:plasma membrane"/>
    <property type="evidence" value="ECO:0007669"/>
    <property type="project" value="UniProtKB-SubCell"/>
</dbReference>
<dbReference type="Proteomes" id="UP000184310">
    <property type="component" value="Unassembled WGS sequence"/>
</dbReference>
<dbReference type="PANTHER" id="PTHR43394">
    <property type="entry name" value="ATP-DEPENDENT PERMEASE MDL1, MITOCHONDRIAL"/>
    <property type="match status" value="1"/>
</dbReference>
<accession>A0A1M6CXF2</accession>
<dbReference type="InterPro" id="IPR027417">
    <property type="entry name" value="P-loop_NTPase"/>
</dbReference>
<dbReference type="InterPro" id="IPR003593">
    <property type="entry name" value="AAA+_ATPase"/>
</dbReference>
<dbReference type="SUPFAM" id="SSF52540">
    <property type="entry name" value="P-loop containing nucleoside triphosphate hydrolases"/>
    <property type="match status" value="1"/>
</dbReference>
<keyword evidence="13" id="KW-1185">Reference proteome</keyword>
<dbReference type="SMART" id="SM00382">
    <property type="entry name" value="AAA"/>
    <property type="match status" value="1"/>
</dbReference>
<feature type="transmembrane region" description="Helical" evidence="9">
    <location>
        <begin position="400"/>
        <end position="423"/>
    </location>
</feature>
<feature type="transmembrane region" description="Helical" evidence="9">
    <location>
        <begin position="216"/>
        <end position="242"/>
    </location>
</feature>
<feature type="transmembrane region" description="Helical" evidence="9">
    <location>
        <begin position="443"/>
        <end position="461"/>
    </location>
</feature>
<dbReference type="InterPro" id="IPR039421">
    <property type="entry name" value="Type_1_exporter"/>
</dbReference>
<comment type="subcellular location">
    <subcellularLocation>
        <location evidence="1">Cell membrane</location>
        <topology evidence="1">Multi-pass membrane protein</topology>
    </subcellularLocation>
</comment>
<gene>
    <name evidence="12" type="ORF">SAMN02745163_00576</name>
</gene>
<feature type="domain" description="ABC transmembrane type-1" evidence="11">
    <location>
        <begin position="221"/>
        <end position="463"/>
    </location>
</feature>
<dbReference type="InterPro" id="IPR017871">
    <property type="entry name" value="ABC_transporter-like_CS"/>
</dbReference>
<dbReference type="AlphaFoldDB" id="A0A1M6CXF2"/>
<keyword evidence="5" id="KW-0547">Nucleotide-binding</keyword>
<evidence type="ECO:0000256" key="7">
    <source>
        <dbReference type="ARBA" id="ARBA00022989"/>
    </source>
</evidence>
<dbReference type="SUPFAM" id="SSF90123">
    <property type="entry name" value="ABC transporter transmembrane region"/>
    <property type="match status" value="1"/>
</dbReference>
<dbReference type="GO" id="GO:0005524">
    <property type="term" value="F:ATP binding"/>
    <property type="evidence" value="ECO:0007669"/>
    <property type="project" value="UniProtKB-KW"/>
</dbReference>
<keyword evidence="8 9" id="KW-0472">Membrane</keyword>
<evidence type="ECO:0000256" key="2">
    <source>
        <dbReference type="ARBA" id="ARBA00022448"/>
    </source>
</evidence>
<feature type="transmembrane region" description="Helical" evidence="9">
    <location>
        <begin position="320"/>
        <end position="343"/>
    </location>
</feature>
<dbReference type="RefSeq" id="WP_072985098.1">
    <property type="nucleotide sequence ID" value="NZ_FQZB01000004.1"/>
</dbReference>
<dbReference type="STRING" id="1121302.SAMN02745163_00576"/>
<dbReference type="Pfam" id="PF00005">
    <property type="entry name" value="ABC_tran"/>
    <property type="match status" value="1"/>
</dbReference>
<dbReference type="PROSITE" id="PS50893">
    <property type="entry name" value="ABC_TRANSPORTER_2"/>
    <property type="match status" value="1"/>
</dbReference>
<proteinExistence type="predicted"/>
<dbReference type="InterPro" id="IPR003439">
    <property type="entry name" value="ABC_transporter-like_ATP-bd"/>
</dbReference>
<sequence length="741" mass="81838">MSKLLKHLKPFVSLIFLAIILLFIQAMCDLSLPDYMSNIVNVGIQQGGVENSVPKAVREGEMNKLSIFMNPDEKKEILSDYTLITKESSEYSKYVKDYPALEKENIFVLNDISKSEIDKINIPLGKAFLAVSGVENLKSQAKDGMIDLNGRKVPEKTDLFMIFSKLPEAERSKITDDMNKKFVSLGDTMITQAASKSVKAEYSALGMDTSKIERDYIIHTGLIMLGISLFGAVCTVIVGLLASRTAAGLASNLRKYVFTKVESFSNNEFDKFSTASLLTRTTNDITQIQTLVVMAIRMIIYAPILGIGGVIKAIHKSPSMSWIIALAVVILLGLIVTVFSIAIPKFKVIQKLVDKLNLVTRENLSGMMVIRAFNTQKFEENRFDEVNKDLTNTNLFVNRIMIVLFPVMMLVMNGATILIIWVGAHKIADSSMQVGDMMAFMQYAMQIIFAFLMMSFMFIMIPRASVSGQRISEVLDTEITILDPVNPQTFTKPVKGGIEFKDVCFKYPGAEGNALDNISFKALSGQTTAFIGSTGCGKSTLVNLIPRFYDITSGEILIDGVDIKTVTQHDLREQIGYVPQKGSLFQGTIESNIKYGDKNASAEDIKNAAKIAQAMQFIDEKPEGFESDISQGGSNVSGGQKQRLSIARALVKKAPIYIFDDSFSALDFKTDSALRKALKETVSSSTFLIVAQRISTIMNAEQIVVLDEGKIVGIGTHDELMENCKTYQEIALSQLSKEELS</sequence>
<dbReference type="PROSITE" id="PS00211">
    <property type="entry name" value="ABC_TRANSPORTER_1"/>
    <property type="match status" value="1"/>
</dbReference>
<reference evidence="12 13" key="1">
    <citation type="submission" date="2016-11" db="EMBL/GenBank/DDBJ databases">
        <authorList>
            <person name="Jaros S."/>
            <person name="Januszkiewicz K."/>
            <person name="Wedrychowicz H."/>
        </authorList>
    </citation>
    <scope>NUCLEOTIDE SEQUENCE [LARGE SCALE GENOMIC DNA]</scope>
    <source>
        <strain evidence="12 13">DSM 21758</strain>
    </source>
</reference>
<dbReference type="PROSITE" id="PS50929">
    <property type="entry name" value="ABC_TM1F"/>
    <property type="match status" value="1"/>
</dbReference>
<keyword evidence="3" id="KW-1003">Cell membrane</keyword>
<keyword evidence="6 12" id="KW-0067">ATP-binding</keyword>
<evidence type="ECO:0000313" key="13">
    <source>
        <dbReference type="Proteomes" id="UP000184310"/>
    </source>
</evidence>
<evidence type="ECO:0000256" key="3">
    <source>
        <dbReference type="ARBA" id="ARBA00022475"/>
    </source>
</evidence>
<evidence type="ECO:0000259" key="10">
    <source>
        <dbReference type="PROSITE" id="PS50893"/>
    </source>
</evidence>
<keyword evidence="4 9" id="KW-0812">Transmembrane</keyword>
<dbReference type="EMBL" id="FQZB01000004">
    <property type="protein sequence ID" value="SHI65494.1"/>
    <property type="molecule type" value="Genomic_DNA"/>
</dbReference>
<dbReference type="Gene3D" id="3.40.50.300">
    <property type="entry name" value="P-loop containing nucleotide triphosphate hydrolases"/>
    <property type="match status" value="1"/>
</dbReference>
<protein>
    <submittedName>
        <fullName evidence="12">ATP-binding cassette, subfamily B</fullName>
    </submittedName>
</protein>
<evidence type="ECO:0000256" key="1">
    <source>
        <dbReference type="ARBA" id="ARBA00004651"/>
    </source>
</evidence>
<dbReference type="InterPro" id="IPR036640">
    <property type="entry name" value="ABC1_TM_sf"/>
</dbReference>
<feature type="transmembrane region" description="Helical" evidence="9">
    <location>
        <begin position="290"/>
        <end position="314"/>
    </location>
</feature>
<keyword evidence="2" id="KW-0813">Transport</keyword>
<organism evidence="12 13">
    <name type="scientific">Clostridium cavendishii DSM 21758</name>
    <dbReference type="NCBI Taxonomy" id="1121302"/>
    <lineage>
        <taxon>Bacteria</taxon>
        <taxon>Bacillati</taxon>
        <taxon>Bacillota</taxon>
        <taxon>Clostridia</taxon>
        <taxon>Eubacteriales</taxon>
        <taxon>Clostridiaceae</taxon>
        <taxon>Clostridium</taxon>
    </lineage>
</organism>
<evidence type="ECO:0000259" key="11">
    <source>
        <dbReference type="PROSITE" id="PS50929"/>
    </source>
</evidence>
<dbReference type="InterPro" id="IPR011527">
    <property type="entry name" value="ABC1_TM_dom"/>
</dbReference>
<evidence type="ECO:0000256" key="5">
    <source>
        <dbReference type="ARBA" id="ARBA00022741"/>
    </source>
</evidence>
<evidence type="ECO:0000313" key="12">
    <source>
        <dbReference type="EMBL" id="SHI65494.1"/>
    </source>
</evidence>
<evidence type="ECO:0000256" key="6">
    <source>
        <dbReference type="ARBA" id="ARBA00022840"/>
    </source>
</evidence>
<evidence type="ECO:0000256" key="9">
    <source>
        <dbReference type="SAM" id="Phobius"/>
    </source>
</evidence>
<dbReference type="OrthoDB" id="9762778at2"/>
<dbReference type="FunFam" id="3.40.50.300:FF:000854">
    <property type="entry name" value="Multidrug ABC transporter ATP-binding protein"/>
    <property type="match status" value="1"/>
</dbReference>
<feature type="domain" description="ABC transporter" evidence="10">
    <location>
        <begin position="498"/>
        <end position="733"/>
    </location>
</feature>
<evidence type="ECO:0000256" key="8">
    <source>
        <dbReference type="ARBA" id="ARBA00023136"/>
    </source>
</evidence>